<dbReference type="EMBL" id="LR900109">
    <property type="protein sequence ID" value="CAD7244241.1"/>
    <property type="molecule type" value="Genomic_DNA"/>
</dbReference>
<gene>
    <name evidence="2" type="ORF">DSTB1V02_LOCUS4141</name>
</gene>
<dbReference type="PANTHER" id="PTHR16007">
    <property type="entry name" value="EPIDIDYMAL MEMBRANE PROTEIN E9-RELATED"/>
    <property type="match status" value="1"/>
</dbReference>
<keyword evidence="1" id="KW-1133">Transmembrane helix</keyword>
<sequence>MRPEYYTGFDSNGKFTHLGHAHHVAVATALAASGIVDLGVRYKLVAPERVSYLFAVFLFLIDGWLMTVHNDSSLNEGELSSTMHRSSALDVMMLVTSLVLEMFHRRSVGIALLRPIVGLHEAILFITMSFVLFQPCCPWDDRHIPFFLALYVGYYMLVCSFVLILVMTLYRHSGDSKTSFAVSSSYPI</sequence>
<proteinExistence type="predicted"/>
<dbReference type="Proteomes" id="UP000677054">
    <property type="component" value="Unassembled WGS sequence"/>
</dbReference>
<feature type="transmembrane region" description="Helical" evidence="1">
    <location>
        <begin position="87"/>
        <end position="104"/>
    </location>
</feature>
<keyword evidence="1" id="KW-0812">Transmembrane</keyword>
<dbReference type="InterPro" id="IPR042127">
    <property type="entry name" value="TMEM45"/>
</dbReference>
<evidence type="ECO:0000256" key="1">
    <source>
        <dbReference type="SAM" id="Phobius"/>
    </source>
</evidence>
<feature type="transmembrane region" description="Helical" evidence="1">
    <location>
        <begin position="146"/>
        <end position="170"/>
    </location>
</feature>
<name>A0A7R9A651_9CRUS</name>
<evidence type="ECO:0000313" key="3">
    <source>
        <dbReference type="Proteomes" id="UP000677054"/>
    </source>
</evidence>
<protein>
    <recommendedName>
        <fullName evidence="4">Transmembrane protein 45B</fullName>
    </recommendedName>
</protein>
<keyword evidence="1" id="KW-0472">Membrane</keyword>
<feature type="transmembrane region" description="Helical" evidence="1">
    <location>
        <begin position="50"/>
        <end position="67"/>
    </location>
</feature>
<feature type="transmembrane region" description="Helical" evidence="1">
    <location>
        <begin position="116"/>
        <end position="134"/>
    </location>
</feature>
<reference evidence="2" key="1">
    <citation type="submission" date="2020-11" db="EMBL/GenBank/DDBJ databases">
        <authorList>
            <person name="Tran Van P."/>
        </authorList>
    </citation>
    <scope>NUCLEOTIDE SEQUENCE</scope>
</reference>
<dbReference type="EMBL" id="CAJPEV010000592">
    <property type="protein sequence ID" value="CAG0886754.1"/>
    <property type="molecule type" value="Genomic_DNA"/>
</dbReference>
<keyword evidence="3" id="KW-1185">Reference proteome</keyword>
<evidence type="ECO:0008006" key="4">
    <source>
        <dbReference type="Google" id="ProtNLM"/>
    </source>
</evidence>
<accession>A0A7R9A651</accession>
<organism evidence="2">
    <name type="scientific">Darwinula stevensoni</name>
    <dbReference type="NCBI Taxonomy" id="69355"/>
    <lineage>
        <taxon>Eukaryota</taxon>
        <taxon>Metazoa</taxon>
        <taxon>Ecdysozoa</taxon>
        <taxon>Arthropoda</taxon>
        <taxon>Crustacea</taxon>
        <taxon>Oligostraca</taxon>
        <taxon>Ostracoda</taxon>
        <taxon>Podocopa</taxon>
        <taxon>Podocopida</taxon>
        <taxon>Darwinulocopina</taxon>
        <taxon>Darwinuloidea</taxon>
        <taxon>Darwinulidae</taxon>
        <taxon>Darwinula</taxon>
    </lineage>
</organism>
<dbReference type="PANTHER" id="PTHR16007:SF15">
    <property type="entry name" value="TRANSMEMBRANE PROTEIN 45B"/>
    <property type="match status" value="1"/>
</dbReference>
<dbReference type="AlphaFoldDB" id="A0A7R9A651"/>
<evidence type="ECO:0000313" key="2">
    <source>
        <dbReference type="EMBL" id="CAD7244241.1"/>
    </source>
</evidence>
<feature type="transmembrane region" description="Helical" evidence="1">
    <location>
        <begin position="20"/>
        <end position="38"/>
    </location>
</feature>